<evidence type="ECO:0000256" key="6">
    <source>
        <dbReference type="ARBA" id="ARBA00022847"/>
    </source>
</evidence>
<sequence>CYVGATFTIIAGVPLSFLGLWYLSIFPGFAVERTALPHLATEIFPVVIGAFMFCGIIGAGMSTANGGIVATGTVFSRNIIQKCLPSGRILKDSTQLLLARIMTFPMIGAAFVLAYFKPDPGMLLILAFDVVFAGCLVPLVAGIYWKGSNAVGAIACIAVGSILRLVLYYTIPESLAGIDTLIPPVVGAAVFFPVCALTNKRFKPKHHVITETPSDEEVLEGLIY</sequence>
<comment type="caution">
    <text evidence="13">The sequence shown here is derived from an EMBL/GenBank/DDBJ whole genome shotgun (WGS) entry which is preliminary data.</text>
</comment>
<evidence type="ECO:0000256" key="11">
    <source>
        <dbReference type="ARBA" id="ARBA00023201"/>
    </source>
</evidence>
<dbReference type="InterPro" id="IPR050277">
    <property type="entry name" value="Sodium:Solute_Symporter"/>
</dbReference>
<feature type="transmembrane region" description="Helical" evidence="12">
    <location>
        <begin position="151"/>
        <end position="169"/>
    </location>
</feature>
<evidence type="ECO:0000313" key="13">
    <source>
        <dbReference type="EMBL" id="KKL55055.1"/>
    </source>
</evidence>
<protein>
    <submittedName>
        <fullName evidence="13">Uncharacterized protein</fullName>
    </submittedName>
</protein>
<dbReference type="PANTHER" id="PTHR48086">
    <property type="entry name" value="SODIUM/PROLINE SYMPORTER-RELATED"/>
    <property type="match status" value="1"/>
</dbReference>
<feature type="transmembrane region" description="Helical" evidence="12">
    <location>
        <begin position="181"/>
        <end position="199"/>
    </location>
</feature>
<proteinExistence type="inferred from homology"/>
<evidence type="ECO:0000256" key="7">
    <source>
        <dbReference type="ARBA" id="ARBA00022989"/>
    </source>
</evidence>
<feature type="transmembrane region" description="Helical" evidence="12">
    <location>
        <begin position="97"/>
        <end position="116"/>
    </location>
</feature>
<keyword evidence="7 12" id="KW-1133">Transmembrane helix</keyword>
<dbReference type="AlphaFoldDB" id="A0A0F9FCP6"/>
<keyword evidence="3" id="KW-0813">Transport</keyword>
<evidence type="ECO:0000256" key="9">
    <source>
        <dbReference type="ARBA" id="ARBA00023065"/>
    </source>
</evidence>
<evidence type="ECO:0000256" key="4">
    <source>
        <dbReference type="ARBA" id="ARBA00022475"/>
    </source>
</evidence>
<evidence type="ECO:0000256" key="5">
    <source>
        <dbReference type="ARBA" id="ARBA00022692"/>
    </source>
</evidence>
<keyword evidence="10 12" id="KW-0472">Membrane</keyword>
<reference evidence="13" key="1">
    <citation type="journal article" date="2015" name="Nature">
        <title>Complex archaea that bridge the gap between prokaryotes and eukaryotes.</title>
        <authorList>
            <person name="Spang A."/>
            <person name="Saw J.H."/>
            <person name="Jorgensen S.L."/>
            <person name="Zaremba-Niedzwiedzka K."/>
            <person name="Martijn J."/>
            <person name="Lind A.E."/>
            <person name="van Eijk R."/>
            <person name="Schleper C."/>
            <person name="Guy L."/>
            <person name="Ettema T.J."/>
        </authorList>
    </citation>
    <scope>NUCLEOTIDE SEQUENCE</scope>
</reference>
<evidence type="ECO:0000256" key="2">
    <source>
        <dbReference type="ARBA" id="ARBA00006434"/>
    </source>
</evidence>
<keyword evidence="11" id="KW-0739">Sodium transport</keyword>
<accession>A0A0F9FCP6</accession>
<evidence type="ECO:0000256" key="1">
    <source>
        <dbReference type="ARBA" id="ARBA00004651"/>
    </source>
</evidence>
<comment type="subcellular location">
    <subcellularLocation>
        <location evidence="1">Cell membrane</location>
        <topology evidence="1">Multi-pass membrane protein</topology>
    </subcellularLocation>
</comment>
<name>A0A0F9FCP6_9ZZZZ</name>
<dbReference type="GO" id="GO:0015293">
    <property type="term" value="F:symporter activity"/>
    <property type="evidence" value="ECO:0007669"/>
    <property type="project" value="UniProtKB-KW"/>
</dbReference>
<evidence type="ECO:0000256" key="12">
    <source>
        <dbReference type="SAM" id="Phobius"/>
    </source>
</evidence>
<gene>
    <name evidence="13" type="ORF">LCGC14_2259260</name>
</gene>
<keyword evidence="9" id="KW-0406">Ion transport</keyword>
<dbReference type="Pfam" id="PF00474">
    <property type="entry name" value="SSF"/>
    <property type="match status" value="1"/>
</dbReference>
<evidence type="ECO:0000256" key="3">
    <source>
        <dbReference type="ARBA" id="ARBA00022448"/>
    </source>
</evidence>
<organism evidence="13">
    <name type="scientific">marine sediment metagenome</name>
    <dbReference type="NCBI Taxonomy" id="412755"/>
    <lineage>
        <taxon>unclassified sequences</taxon>
        <taxon>metagenomes</taxon>
        <taxon>ecological metagenomes</taxon>
    </lineage>
</organism>
<evidence type="ECO:0000256" key="10">
    <source>
        <dbReference type="ARBA" id="ARBA00023136"/>
    </source>
</evidence>
<feature type="transmembrane region" description="Helical" evidence="12">
    <location>
        <begin position="7"/>
        <end position="31"/>
    </location>
</feature>
<keyword evidence="5 12" id="KW-0812">Transmembrane</keyword>
<keyword evidence="8" id="KW-0915">Sodium</keyword>
<keyword evidence="6" id="KW-0769">Symport</keyword>
<dbReference type="PROSITE" id="PS50283">
    <property type="entry name" value="NA_SOLUT_SYMP_3"/>
    <property type="match status" value="1"/>
</dbReference>
<feature type="transmembrane region" description="Helical" evidence="12">
    <location>
        <begin position="43"/>
        <end position="76"/>
    </location>
</feature>
<dbReference type="Gene3D" id="1.20.1730.10">
    <property type="entry name" value="Sodium/glucose cotransporter"/>
    <property type="match status" value="1"/>
</dbReference>
<dbReference type="PANTHER" id="PTHR48086:SF3">
    <property type="entry name" value="SODIUM_PROLINE SYMPORTER"/>
    <property type="match status" value="1"/>
</dbReference>
<evidence type="ECO:0000256" key="8">
    <source>
        <dbReference type="ARBA" id="ARBA00023053"/>
    </source>
</evidence>
<comment type="similarity">
    <text evidence="2">Belongs to the sodium:solute symporter (SSF) (TC 2.A.21) family.</text>
</comment>
<dbReference type="InterPro" id="IPR001734">
    <property type="entry name" value="Na/solute_symporter"/>
</dbReference>
<feature type="transmembrane region" description="Helical" evidence="12">
    <location>
        <begin position="122"/>
        <end position="144"/>
    </location>
</feature>
<dbReference type="InterPro" id="IPR038377">
    <property type="entry name" value="Na/Glc_symporter_sf"/>
</dbReference>
<dbReference type="EMBL" id="LAZR01030979">
    <property type="protein sequence ID" value="KKL55055.1"/>
    <property type="molecule type" value="Genomic_DNA"/>
</dbReference>
<dbReference type="GO" id="GO:0005886">
    <property type="term" value="C:plasma membrane"/>
    <property type="evidence" value="ECO:0007669"/>
    <property type="project" value="UniProtKB-SubCell"/>
</dbReference>
<dbReference type="GO" id="GO:0006814">
    <property type="term" value="P:sodium ion transport"/>
    <property type="evidence" value="ECO:0007669"/>
    <property type="project" value="UniProtKB-KW"/>
</dbReference>
<feature type="non-terminal residue" evidence="13">
    <location>
        <position position="1"/>
    </location>
</feature>
<keyword evidence="4" id="KW-1003">Cell membrane</keyword>